<dbReference type="PROSITE" id="PS00973">
    <property type="entry name" value="USP_2"/>
    <property type="match status" value="1"/>
</dbReference>
<feature type="compositionally biased region" description="Polar residues" evidence="8">
    <location>
        <begin position="225"/>
        <end position="235"/>
    </location>
</feature>
<dbReference type="PROSITE" id="PS00972">
    <property type="entry name" value="USP_1"/>
    <property type="match status" value="1"/>
</dbReference>
<dbReference type="Gene3D" id="3.90.70.10">
    <property type="entry name" value="Cysteine proteinases"/>
    <property type="match status" value="1"/>
</dbReference>
<feature type="compositionally biased region" description="Polar residues" evidence="8">
    <location>
        <begin position="524"/>
        <end position="534"/>
    </location>
</feature>
<reference evidence="10" key="2">
    <citation type="journal article" date="2019" name="IMA Fungus">
        <title>Genome sequencing and comparison of five Tilletia species to identify candidate genes for the detection of regulated species infecting wheat.</title>
        <authorList>
            <person name="Nguyen H.D.T."/>
            <person name="Sultana T."/>
            <person name="Kesanakurti P."/>
            <person name="Hambleton S."/>
        </authorList>
    </citation>
    <scope>NUCLEOTIDE SEQUENCE</scope>
    <source>
        <strain evidence="10">DAOMC 238032</strain>
    </source>
</reference>
<evidence type="ECO:0000256" key="3">
    <source>
        <dbReference type="ARBA" id="ARBA00022670"/>
    </source>
</evidence>
<keyword evidence="9" id="KW-0812">Transmembrane</keyword>
<keyword evidence="6 7" id="KW-0788">Thiol protease</keyword>
<reference evidence="10" key="1">
    <citation type="submission" date="2016-04" db="EMBL/GenBank/DDBJ databases">
        <authorList>
            <person name="Nguyen H.D."/>
            <person name="Kesanakurti P."/>
            <person name="Cullis J."/>
            <person name="Levesque C.A."/>
            <person name="Hambleton S."/>
        </authorList>
    </citation>
    <scope>NUCLEOTIDE SEQUENCE</scope>
    <source>
        <strain evidence="10">DAOMC 238032</strain>
    </source>
</reference>
<feature type="region of interest" description="Disordered" evidence="8">
    <location>
        <begin position="220"/>
        <end position="254"/>
    </location>
</feature>
<comment type="catalytic activity">
    <reaction evidence="1 7">
        <text>Thiol-dependent hydrolysis of ester, thioester, amide, peptide and isopeptide bonds formed by the C-terminal Gly of ubiquitin (a 76-residue protein attached to proteins as an intracellular targeting signal).</text>
        <dbReference type="EC" id="3.4.19.12"/>
    </reaction>
</comment>
<feature type="region of interest" description="Disordered" evidence="8">
    <location>
        <begin position="766"/>
        <end position="794"/>
    </location>
</feature>
<evidence type="ECO:0000256" key="4">
    <source>
        <dbReference type="ARBA" id="ARBA00022786"/>
    </source>
</evidence>
<evidence type="ECO:0000256" key="2">
    <source>
        <dbReference type="ARBA" id="ARBA00009085"/>
    </source>
</evidence>
<evidence type="ECO:0000256" key="6">
    <source>
        <dbReference type="ARBA" id="ARBA00022807"/>
    </source>
</evidence>
<keyword evidence="3 7" id="KW-0645">Protease</keyword>
<dbReference type="PANTHER" id="PTHR24006:SF888">
    <property type="entry name" value="UBIQUITIN CARBOXYL-TERMINAL HYDROLASE 30"/>
    <property type="match status" value="1"/>
</dbReference>
<gene>
    <name evidence="10" type="ORF">A4X03_0g7267</name>
</gene>
<dbReference type="InterPro" id="IPR028889">
    <property type="entry name" value="USP"/>
</dbReference>
<proteinExistence type="inferred from homology"/>
<keyword evidence="4 7" id="KW-0833">Ubl conjugation pathway</keyword>
<dbReference type="PANTHER" id="PTHR24006">
    <property type="entry name" value="UBIQUITIN CARBOXYL-TERMINAL HYDROLASE"/>
    <property type="match status" value="1"/>
</dbReference>
<dbReference type="AlphaFoldDB" id="A0A177TY65"/>
<dbReference type="InterPro" id="IPR018200">
    <property type="entry name" value="USP_CS"/>
</dbReference>
<organism evidence="10 11">
    <name type="scientific">Tilletia caries</name>
    <name type="common">wheat bunt fungus</name>
    <dbReference type="NCBI Taxonomy" id="13290"/>
    <lineage>
        <taxon>Eukaryota</taxon>
        <taxon>Fungi</taxon>
        <taxon>Dikarya</taxon>
        <taxon>Basidiomycota</taxon>
        <taxon>Ustilaginomycotina</taxon>
        <taxon>Exobasidiomycetes</taxon>
        <taxon>Tilletiales</taxon>
        <taxon>Tilletiaceae</taxon>
        <taxon>Tilletia</taxon>
    </lineage>
</organism>
<dbReference type="PROSITE" id="PS50235">
    <property type="entry name" value="USP_3"/>
    <property type="match status" value="1"/>
</dbReference>
<feature type="region of interest" description="Disordered" evidence="8">
    <location>
        <begin position="704"/>
        <end position="727"/>
    </location>
</feature>
<comment type="similarity">
    <text evidence="2 7">Belongs to the peptidase C19 family.</text>
</comment>
<feature type="region of interest" description="Disordered" evidence="8">
    <location>
        <begin position="523"/>
        <end position="542"/>
    </location>
</feature>
<protein>
    <recommendedName>
        <fullName evidence="7">Ubiquitin carboxyl-terminal hydrolase</fullName>
        <ecNumber evidence="7">3.4.19.12</ecNumber>
    </recommendedName>
</protein>
<keyword evidence="5 7" id="KW-0378">Hydrolase</keyword>
<dbReference type="GO" id="GO:0004843">
    <property type="term" value="F:cysteine-type deubiquitinase activity"/>
    <property type="evidence" value="ECO:0007669"/>
    <property type="project" value="UniProtKB-UniRule"/>
</dbReference>
<evidence type="ECO:0000256" key="9">
    <source>
        <dbReference type="SAM" id="Phobius"/>
    </source>
</evidence>
<dbReference type="InterPro" id="IPR001394">
    <property type="entry name" value="Peptidase_C19_UCH"/>
</dbReference>
<dbReference type="GO" id="GO:0006508">
    <property type="term" value="P:proteolysis"/>
    <property type="evidence" value="ECO:0007669"/>
    <property type="project" value="UniProtKB-KW"/>
</dbReference>
<dbReference type="InterPro" id="IPR050164">
    <property type="entry name" value="Peptidase_C19"/>
</dbReference>
<dbReference type="SUPFAM" id="SSF54001">
    <property type="entry name" value="Cysteine proteinases"/>
    <property type="match status" value="1"/>
</dbReference>
<feature type="transmembrane region" description="Helical" evidence="9">
    <location>
        <begin position="136"/>
        <end position="159"/>
    </location>
</feature>
<dbReference type="EC" id="3.4.19.12" evidence="7"/>
<evidence type="ECO:0000313" key="10">
    <source>
        <dbReference type="EMBL" id="KAE8246401.1"/>
    </source>
</evidence>
<dbReference type="GO" id="GO:0005829">
    <property type="term" value="C:cytosol"/>
    <property type="evidence" value="ECO:0007669"/>
    <property type="project" value="TreeGrafter"/>
</dbReference>
<name>A0A177TY65_9BASI</name>
<evidence type="ECO:0000256" key="1">
    <source>
        <dbReference type="ARBA" id="ARBA00000707"/>
    </source>
</evidence>
<sequence>MSLRSVLSASSSTAANPLSLSAFLASLDRKLAGFTVSTIAQVREQRAQYQQHDSHPQDFHRSLFEAIQHAQQQPSTATAFVLVEPWAPQAFPLLGLFDYPLPLLHQAGLLLLTVLLCVLGYLVIRDAAHSTHQNIILSALSTFVLSPLMAILTGNAAALGNVGLSSDFPARIANAVSSGSGLGHVFPSSSSGSRGAARSFGTEAGANSIMLAPNGKGRALRRSRGTSTYHQNGTPANAAAARASSSQTQEARHYPGLRNTGNTCFFNSVIQSLASCPTLAQHLDAVTQFAEVWDVPTPVTDALRDIVIRLNSPTPRRAPAILPSQLTAALADVSASNGLRSLTAAHQQQDAHELFALLSDALESELREIQRERRKVLFSSARGLAAAIAPTRTRSAEWVVPGLPPSEEESRQGDAPETGAVADEQPGDPQHPFKGWTAQRTGCVDCGYTEGIRHLSSEELTLTVPQLGAMRGNRGVAIEQLLDEWSKLEVVQWICHRCSLRATADRLRADVLRLGGEDPVPSAATATGKLSNGDSAAAAGGGKMTISKKRRLRDAQRAYDRVLRILQLNIHEDELQSSQSSLLPPDVKLERIPSRCATKQIMLARPPRLLVVHLNRSIFGGFGGGASKNNTFVHLGEWLDIQPFATGAELEVRSDRRISGGEEEEEDGASRRRNEGLRDACLYRLQSIVVHYGGHSFGHYVSYRRRPSSSPSSSSSSVPHRPRSGAEAEWMRISDDIVETCDLGEVLSSNPFLLFYERWDGLVGGQEGGGGPGASLQGSNLDGGGGSGSTGAKAEPARITALDDIDDDGGDGAASRAVADLRIVSEGSTSGGASTASPSPIATDTTAAAAAHLERLRSRVRPRVVQRWESPAPRASL</sequence>
<dbReference type="Proteomes" id="UP000077671">
    <property type="component" value="Unassembled WGS sequence"/>
</dbReference>
<dbReference type="Pfam" id="PF00443">
    <property type="entry name" value="UCH"/>
    <property type="match status" value="1"/>
</dbReference>
<dbReference type="EMBL" id="LWDD02001655">
    <property type="protein sequence ID" value="KAE8246401.1"/>
    <property type="molecule type" value="Genomic_DNA"/>
</dbReference>
<evidence type="ECO:0000256" key="5">
    <source>
        <dbReference type="ARBA" id="ARBA00022801"/>
    </source>
</evidence>
<feature type="region of interest" description="Disordered" evidence="8">
    <location>
        <begin position="396"/>
        <end position="436"/>
    </location>
</feature>
<feature type="region of interest" description="Disordered" evidence="8">
    <location>
        <begin position="858"/>
        <end position="877"/>
    </location>
</feature>
<dbReference type="InterPro" id="IPR038765">
    <property type="entry name" value="Papain-like_cys_pep_sf"/>
</dbReference>
<keyword evidence="9" id="KW-0472">Membrane</keyword>
<evidence type="ECO:0000313" key="11">
    <source>
        <dbReference type="Proteomes" id="UP000077671"/>
    </source>
</evidence>
<dbReference type="GO" id="GO:0005634">
    <property type="term" value="C:nucleus"/>
    <property type="evidence" value="ECO:0007669"/>
    <property type="project" value="TreeGrafter"/>
</dbReference>
<comment type="caution">
    <text evidence="10">The sequence shown here is derived from an EMBL/GenBank/DDBJ whole genome shotgun (WGS) entry which is preliminary data.</text>
</comment>
<feature type="compositionally biased region" description="Low complexity" evidence="8">
    <location>
        <begin position="236"/>
        <end position="246"/>
    </location>
</feature>
<keyword evidence="9" id="KW-1133">Transmembrane helix</keyword>
<evidence type="ECO:0000256" key="7">
    <source>
        <dbReference type="RuleBase" id="RU366025"/>
    </source>
</evidence>
<feature type="compositionally biased region" description="Low complexity" evidence="8">
    <location>
        <begin position="708"/>
        <end position="719"/>
    </location>
</feature>
<feature type="transmembrane region" description="Helical" evidence="9">
    <location>
        <begin position="103"/>
        <end position="124"/>
    </location>
</feature>
<evidence type="ECO:0000256" key="8">
    <source>
        <dbReference type="SAM" id="MobiDB-lite"/>
    </source>
</evidence>
<accession>A0A177TY65</accession>
<dbReference type="GO" id="GO:0016579">
    <property type="term" value="P:protein deubiquitination"/>
    <property type="evidence" value="ECO:0007669"/>
    <property type="project" value="InterPro"/>
</dbReference>